<dbReference type="PANTHER" id="PTHR13522:SF3">
    <property type="entry name" value="U6 SNRNA PHOSPHODIESTERASE 1"/>
    <property type="match status" value="1"/>
</dbReference>
<dbReference type="OrthoDB" id="49151at2759"/>
<reference evidence="8" key="1">
    <citation type="submission" date="2020-06" db="EMBL/GenBank/DDBJ databases">
        <authorList>
            <consortium name="Plant Systems Biology data submission"/>
        </authorList>
    </citation>
    <scope>NUCLEOTIDE SEQUENCE</scope>
    <source>
        <strain evidence="8">D6</strain>
    </source>
</reference>
<dbReference type="GO" id="GO:0016829">
    <property type="term" value="F:lyase activity"/>
    <property type="evidence" value="ECO:0007669"/>
    <property type="project" value="UniProtKB-KW"/>
</dbReference>
<evidence type="ECO:0000256" key="4">
    <source>
        <dbReference type="ARBA" id="ARBA00023242"/>
    </source>
</evidence>
<keyword evidence="3" id="KW-0456">Lyase</keyword>
<name>A0A9N8EIX7_9STRA</name>
<keyword evidence="9" id="KW-1185">Reference proteome</keyword>
<evidence type="ECO:0000256" key="7">
    <source>
        <dbReference type="SAM" id="MobiDB-lite"/>
    </source>
</evidence>
<dbReference type="Proteomes" id="UP001153069">
    <property type="component" value="Unassembled WGS sequence"/>
</dbReference>
<organism evidence="8 9">
    <name type="scientific">Seminavis robusta</name>
    <dbReference type="NCBI Taxonomy" id="568900"/>
    <lineage>
        <taxon>Eukaryota</taxon>
        <taxon>Sar</taxon>
        <taxon>Stramenopiles</taxon>
        <taxon>Ochrophyta</taxon>
        <taxon>Bacillariophyta</taxon>
        <taxon>Bacillariophyceae</taxon>
        <taxon>Bacillariophycidae</taxon>
        <taxon>Naviculales</taxon>
        <taxon>Naviculaceae</taxon>
        <taxon>Seminavis</taxon>
    </lineage>
</organism>
<dbReference type="Pfam" id="PF09749">
    <property type="entry name" value="HVSL"/>
    <property type="match status" value="1"/>
</dbReference>
<feature type="region of interest" description="Disordered" evidence="7">
    <location>
        <begin position="1"/>
        <end position="41"/>
    </location>
</feature>
<protein>
    <recommendedName>
        <fullName evidence="5">U6 snRNA phosphodiesterase 1</fullName>
    </recommendedName>
    <alternativeName>
        <fullName evidence="6">3'-5' RNA exonuclease USB1</fullName>
    </alternativeName>
</protein>
<dbReference type="AlphaFoldDB" id="A0A9N8EIX7"/>
<sequence length="266" mass="29781">MDLLGDYGSDDDDDSDTISITPTTRKRKRSKEQDDTAITPPPITIVPSQSIKASTFVRSTPHVPGNWAGHVFAAVIRLEDWRNTLTESLHRFQVYLEKIGFAGGTVISHLDSNELHMSLARPFTLQLGSIQPFVQQLEKRLCHLPTITLCINPCDEKVLVNDDRTRSFWTLPIHANPTLRAIVEEVDAVLQNYNQPAYYNPPVFHVSVASVVGDLEALANRNCQQTKTAKSRGSSSTKSHTRHVNLKQVQCSFGNTKCYSINLLQR</sequence>
<keyword evidence="4" id="KW-0539">Nucleus</keyword>
<keyword evidence="1" id="KW-0540">Nuclease</keyword>
<evidence type="ECO:0000256" key="3">
    <source>
        <dbReference type="ARBA" id="ARBA00023239"/>
    </source>
</evidence>
<accession>A0A9N8EIX7</accession>
<proteinExistence type="predicted"/>
<evidence type="ECO:0000256" key="2">
    <source>
        <dbReference type="ARBA" id="ARBA00022801"/>
    </source>
</evidence>
<dbReference type="GO" id="GO:0000175">
    <property type="term" value="F:3'-5'-RNA exonuclease activity"/>
    <property type="evidence" value="ECO:0007669"/>
    <property type="project" value="TreeGrafter"/>
</dbReference>
<keyword evidence="2" id="KW-0378">Hydrolase</keyword>
<evidence type="ECO:0000256" key="6">
    <source>
        <dbReference type="ARBA" id="ARBA00030030"/>
    </source>
</evidence>
<evidence type="ECO:0000256" key="1">
    <source>
        <dbReference type="ARBA" id="ARBA00022722"/>
    </source>
</evidence>
<dbReference type="GO" id="GO:0005634">
    <property type="term" value="C:nucleus"/>
    <property type="evidence" value="ECO:0007669"/>
    <property type="project" value="TreeGrafter"/>
</dbReference>
<dbReference type="EMBL" id="CAICTM010001060">
    <property type="protein sequence ID" value="CAB9519974.1"/>
    <property type="molecule type" value="Genomic_DNA"/>
</dbReference>
<evidence type="ECO:0000313" key="9">
    <source>
        <dbReference type="Proteomes" id="UP001153069"/>
    </source>
</evidence>
<dbReference type="GO" id="GO:0034477">
    <property type="term" value="P:U6 snRNA 3'-end processing"/>
    <property type="evidence" value="ECO:0007669"/>
    <property type="project" value="InterPro"/>
</dbReference>
<evidence type="ECO:0000313" key="8">
    <source>
        <dbReference type="EMBL" id="CAB9519974.1"/>
    </source>
</evidence>
<dbReference type="InterPro" id="IPR027521">
    <property type="entry name" value="Usb1"/>
</dbReference>
<evidence type="ECO:0000256" key="5">
    <source>
        <dbReference type="ARBA" id="ARBA00029543"/>
    </source>
</evidence>
<gene>
    <name evidence="8" type="ORF">SEMRO_1062_G236960.1</name>
</gene>
<dbReference type="PANTHER" id="PTHR13522">
    <property type="entry name" value="U6 SNRNA PHOSPHODIESTERASE 1"/>
    <property type="match status" value="1"/>
</dbReference>
<dbReference type="Gene3D" id="3.90.1140.10">
    <property type="entry name" value="Cyclic phosphodiesterase"/>
    <property type="match status" value="1"/>
</dbReference>
<comment type="caution">
    <text evidence="8">The sequence shown here is derived from an EMBL/GenBank/DDBJ whole genome shotgun (WGS) entry which is preliminary data.</text>
</comment>